<comment type="caution">
    <text evidence="12">The sequence shown here is derived from an EMBL/GenBank/DDBJ whole genome shotgun (WGS) entry which is preliminary data.</text>
</comment>
<feature type="active site" description="For GATase activity" evidence="8">
    <location>
        <position position="2"/>
    </location>
</feature>
<accession>A0A1G2SYV5</accession>
<dbReference type="Gene3D" id="3.60.20.10">
    <property type="entry name" value="Glutamine Phosphoribosylpyrophosphate, subunit 1, domain 1"/>
    <property type="match status" value="1"/>
</dbReference>
<dbReference type="InterPro" id="IPR051786">
    <property type="entry name" value="ASN_synthetase/amidase"/>
</dbReference>
<dbReference type="EMBL" id="MHVH01000005">
    <property type="protein sequence ID" value="OHA90226.1"/>
    <property type="molecule type" value="Genomic_DNA"/>
</dbReference>
<evidence type="ECO:0000256" key="2">
    <source>
        <dbReference type="ARBA" id="ARBA00005752"/>
    </source>
</evidence>
<feature type="domain" description="Glutamine amidotransferase type-2" evidence="11">
    <location>
        <begin position="2"/>
        <end position="214"/>
    </location>
</feature>
<proteinExistence type="inferred from homology"/>
<dbReference type="InterPro" id="IPR033738">
    <property type="entry name" value="AsnB_N"/>
</dbReference>
<evidence type="ECO:0000256" key="5">
    <source>
        <dbReference type="ARBA" id="ARBA00022840"/>
    </source>
</evidence>
<evidence type="ECO:0000256" key="9">
    <source>
        <dbReference type="PIRSR" id="PIRSR001589-2"/>
    </source>
</evidence>
<feature type="site" description="Important for beta-aspartyl-AMP intermediate formation" evidence="10">
    <location>
        <position position="360"/>
    </location>
</feature>
<dbReference type="GO" id="GO:0005524">
    <property type="term" value="F:ATP binding"/>
    <property type="evidence" value="ECO:0007669"/>
    <property type="project" value="UniProtKB-KW"/>
</dbReference>
<dbReference type="InterPro" id="IPR006426">
    <property type="entry name" value="Asn_synth_AEB"/>
</dbReference>
<dbReference type="GO" id="GO:0006529">
    <property type="term" value="P:asparagine biosynthetic process"/>
    <property type="evidence" value="ECO:0007669"/>
    <property type="project" value="UniProtKB-KW"/>
</dbReference>
<keyword evidence="4 9" id="KW-0547">Nucleotide-binding</keyword>
<dbReference type="PANTHER" id="PTHR43284">
    <property type="entry name" value="ASPARAGINE SYNTHETASE (GLUTAMINE-HYDROLYZING)"/>
    <property type="match status" value="1"/>
</dbReference>
<dbReference type="InterPro" id="IPR029055">
    <property type="entry name" value="Ntn_hydrolases_N"/>
</dbReference>
<dbReference type="Pfam" id="PF00733">
    <property type="entry name" value="Asn_synthase"/>
    <property type="match status" value="1"/>
</dbReference>
<dbReference type="CDD" id="cd00712">
    <property type="entry name" value="AsnB"/>
    <property type="match status" value="1"/>
</dbReference>
<comment type="pathway">
    <text evidence="1">Amino-acid biosynthesis; L-asparagine biosynthesis; L-asparagine from L-aspartate (L-Gln route): step 1/1.</text>
</comment>
<dbReference type="InterPro" id="IPR014729">
    <property type="entry name" value="Rossmann-like_a/b/a_fold"/>
</dbReference>
<keyword evidence="8" id="KW-0028">Amino-acid biosynthesis</keyword>
<dbReference type="PROSITE" id="PS51278">
    <property type="entry name" value="GATASE_TYPE_2"/>
    <property type="match status" value="1"/>
</dbReference>
<organism evidence="12 13">
    <name type="scientific">Candidatus Zambryskibacteria bacterium RIFCSPHIGHO2_01_FULL_46_25</name>
    <dbReference type="NCBI Taxonomy" id="1802738"/>
    <lineage>
        <taxon>Bacteria</taxon>
        <taxon>Candidatus Zambryskiibacteriota</taxon>
    </lineage>
</organism>
<reference evidence="12 13" key="1">
    <citation type="journal article" date="2016" name="Nat. Commun.">
        <title>Thousands of microbial genomes shed light on interconnected biogeochemical processes in an aquifer system.</title>
        <authorList>
            <person name="Anantharaman K."/>
            <person name="Brown C.T."/>
            <person name="Hug L.A."/>
            <person name="Sharon I."/>
            <person name="Castelle C.J."/>
            <person name="Probst A.J."/>
            <person name="Thomas B.C."/>
            <person name="Singh A."/>
            <person name="Wilkins M.J."/>
            <person name="Karaoz U."/>
            <person name="Brodie E.L."/>
            <person name="Williams K.H."/>
            <person name="Hubbard S.S."/>
            <person name="Banfield J.F."/>
        </authorList>
    </citation>
    <scope>NUCLEOTIDE SEQUENCE [LARGE SCALE GENOMIC DNA]</scope>
</reference>
<keyword evidence="8" id="KW-0061">Asparagine biosynthesis</keyword>
<evidence type="ECO:0000313" key="13">
    <source>
        <dbReference type="Proteomes" id="UP000178107"/>
    </source>
</evidence>
<dbReference type="Pfam" id="PF13522">
    <property type="entry name" value="GATase_6"/>
    <property type="match status" value="1"/>
</dbReference>
<protein>
    <recommendedName>
        <fullName evidence="3">asparagine synthase (glutamine-hydrolyzing)</fullName>
        <ecNumber evidence="3">6.3.5.4</ecNumber>
    </recommendedName>
</protein>
<dbReference type="InterPro" id="IPR017932">
    <property type="entry name" value="GATase_2_dom"/>
</dbReference>
<dbReference type="CDD" id="cd01991">
    <property type="entry name" value="Asn_synthase_B_C"/>
    <property type="match status" value="1"/>
</dbReference>
<dbReference type="AlphaFoldDB" id="A0A1G2SYV5"/>
<dbReference type="Proteomes" id="UP000178107">
    <property type="component" value="Unassembled WGS sequence"/>
</dbReference>
<evidence type="ECO:0000256" key="3">
    <source>
        <dbReference type="ARBA" id="ARBA00012737"/>
    </source>
</evidence>
<gene>
    <name evidence="12" type="ORF">A2838_01315</name>
</gene>
<comment type="similarity">
    <text evidence="2">Belongs to the asparagine synthetase family.</text>
</comment>
<dbReference type="Gene3D" id="3.40.50.620">
    <property type="entry name" value="HUPs"/>
    <property type="match status" value="1"/>
</dbReference>
<sequence>MCGIAGFIDKSNKYDIAEREDLLHRMLGLIEHRGGDSMGIKTIGSVTMGHTRLSILDADKRAYQPMASDNTVLSFNGEIYNHSKLRSQYCKSQKISSYSDTSTLFALLQTLSLKKVLALIHGMYAFSFLDMRNKSLSLILDKLAIKPLYYVDTPDFFAWASEIKAFKAIPGFKFKFRDDGLEEFMCFRYIVGEKTLFKNIYKMQAGEILTFSLKTNFFNKKIYYKLQKSKKQSGSSLSRLLKDSVYNHLMSDIPTGIQLSGGVDSSLVAYFAQKFSKKPLHTFSIGLKNNKWNEFIYSDMVAKLLKTNHHKITFSKRDFIRLFSKLTYHLDEPIVHPNTIPMYLLAKEARKYTKVLLTGEGADEVFYGYNRYFQKLLKSSKDILISNSFTDPKFVSSILKKFNPVFLKRLAIIKNVEGASIVNRVSYYDVYSYLPHVLLRQDKAGMVANIENRVPFLYDSVCEYGYNSKDKVGKYGGKNSIKKIALKYLPKDLVLRKKIGFGLPISNWLKDNSGFLPHLSNLKNHQIIKRYFIKSEINQLINEHVAEDNDHSSILFTLISLMTWYDIFINTSLPHKP</sequence>
<feature type="binding site" evidence="9">
    <location>
        <position position="100"/>
    </location>
    <ligand>
        <name>L-glutamine</name>
        <dbReference type="ChEBI" id="CHEBI:58359"/>
    </ligand>
</feature>
<dbReference type="SUPFAM" id="SSF56235">
    <property type="entry name" value="N-terminal nucleophile aminohydrolases (Ntn hydrolases)"/>
    <property type="match status" value="1"/>
</dbReference>
<dbReference type="SUPFAM" id="SSF52402">
    <property type="entry name" value="Adenine nucleotide alpha hydrolases-like"/>
    <property type="match status" value="1"/>
</dbReference>
<evidence type="ECO:0000256" key="10">
    <source>
        <dbReference type="PIRSR" id="PIRSR001589-3"/>
    </source>
</evidence>
<dbReference type="EC" id="6.3.5.4" evidence="3"/>
<dbReference type="InterPro" id="IPR001962">
    <property type="entry name" value="Asn_synthase"/>
</dbReference>
<evidence type="ECO:0000259" key="11">
    <source>
        <dbReference type="PROSITE" id="PS51278"/>
    </source>
</evidence>
<evidence type="ECO:0000256" key="6">
    <source>
        <dbReference type="ARBA" id="ARBA00022962"/>
    </source>
</evidence>
<keyword evidence="5 9" id="KW-0067">ATP-binding</keyword>
<evidence type="ECO:0000256" key="4">
    <source>
        <dbReference type="ARBA" id="ARBA00022741"/>
    </source>
</evidence>
<dbReference type="GO" id="GO:0005829">
    <property type="term" value="C:cytosol"/>
    <property type="evidence" value="ECO:0007669"/>
    <property type="project" value="TreeGrafter"/>
</dbReference>
<dbReference type="NCBIfam" id="TIGR01536">
    <property type="entry name" value="asn_synth_AEB"/>
    <property type="match status" value="1"/>
</dbReference>
<comment type="catalytic activity">
    <reaction evidence="7">
        <text>L-aspartate + L-glutamine + ATP + H2O = L-asparagine + L-glutamate + AMP + diphosphate + H(+)</text>
        <dbReference type="Rhea" id="RHEA:12228"/>
        <dbReference type="ChEBI" id="CHEBI:15377"/>
        <dbReference type="ChEBI" id="CHEBI:15378"/>
        <dbReference type="ChEBI" id="CHEBI:29985"/>
        <dbReference type="ChEBI" id="CHEBI:29991"/>
        <dbReference type="ChEBI" id="CHEBI:30616"/>
        <dbReference type="ChEBI" id="CHEBI:33019"/>
        <dbReference type="ChEBI" id="CHEBI:58048"/>
        <dbReference type="ChEBI" id="CHEBI:58359"/>
        <dbReference type="ChEBI" id="CHEBI:456215"/>
        <dbReference type="EC" id="6.3.5.4"/>
    </reaction>
</comment>
<name>A0A1G2SYV5_9BACT</name>
<dbReference type="PIRSF" id="PIRSF001589">
    <property type="entry name" value="Asn_synthetase_glu-h"/>
    <property type="match status" value="1"/>
</dbReference>
<keyword evidence="6 8" id="KW-0315">Glutamine amidotransferase</keyword>
<evidence type="ECO:0000256" key="1">
    <source>
        <dbReference type="ARBA" id="ARBA00005187"/>
    </source>
</evidence>
<evidence type="ECO:0000313" key="12">
    <source>
        <dbReference type="EMBL" id="OHA90226.1"/>
    </source>
</evidence>
<dbReference type="PANTHER" id="PTHR43284:SF1">
    <property type="entry name" value="ASPARAGINE SYNTHETASE"/>
    <property type="match status" value="1"/>
</dbReference>
<feature type="binding site" evidence="9">
    <location>
        <position position="285"/>
    </location>
    <ligand>
        <name>ATP</name>
        <dbReference type="ChEBI" id="CHEBI:30616"/>
    </ligand>
</feature>
<evidence type="ECO:0000256" key="7">
    <source>
        <dbReference type="ARBA" id="ARBA00048741"/>
    </source>
</evidence>
<dbReference type="GO" id="GO:0004066">
    <property type="term" value="F:asparagine synthase (glutamine-hydrolyzing) activity"/>
    <property type="evidence" value="ECO:0007669"/>
    <property type="project" value="UniProtKB-EC"/>
</dbReference>
<evidence type="ECO:0000256" key="8">
    <source>
        <dbReference type="PIRSR" id="PIRSR001589-1"/>
    </source>
</evidence>